<evidence type="ECO:0000256" key="5">
    <source>
        <dbReference type="SAM" id="MobiDB-lite"/>
    </source>
</evidence>
<dbReference type="Gene3D" id="1.10.8.590">
    <property type="match status" value="1"/>
</dbReference>
<name>A0A1G7NLR8_9BACT</name>
<dbReference type="STRING" id="571438.SAMN05192586_1126"/>
<reference evidence="8" key="1">
    <citation type="submission" date="2016-10" db="EMBL/GenBank/DDBJ databases">
        <authorList>
            <person name="Varghese N."/>
            <person name="Submissions S."/>
        </authorList>
    </citation>
    <scope>NUCLEOTIDE SEQUENCE [LARGE SCALE GENOMIC DNA]</scope>
    <source>
        <strain evidence="8">KHC7</strain>
    </source>
</reference>
<accession>A0A1G7NLR8</accession>
<evidence type="ECO:0000313" key="8">
    <source>
        <dbReference type="Proteomes" id="UP000199355"/>
    </source>
</evidence>
<dbReference type="PANTHER" id="PTHR42786">
    <property type="entry name" value="TRNA/RRNA METHYLTRANSFERASE"/>
    <property type="match status" value="1"/>
</dbReference>
<dbReference type="PIRSF" id="PIRSF004808">
    <property type="entry name" value="LasT"/>
    <property type="match status" value="1"/>
</dbReference>
<dbReference type="Pfam" id="PF00588">
    <property type="entry name" value="SpoU_methylase"/>
    <property type="match status" value="1"/>
</dbReference>
<dbReference type="GO" id="GO:0003723">
    <property type="term" value="F:RNA binding"/>
    <property type="evidence" value="ECO:0007669"/>
    <property type="project" value="InterPro"/>
</dbReference>
<proteinExistence type="inferred from homology"/>
<dbReference type="PANTHER" id="PTHR42786:SF2">
    <property type="entry name" value="TRNA (CYTIDINE_URIDINE-2'-O-)-METHYLTRANSFERASE TRMJ"/>
    <property type="match status" value="1"/>
</dbReference>
<evidence type="ECO:0000256" key="3">
    <source>
        <dbReference type="ARBA" id="ARBA00022679"/>
    </source>
</evidence>
<evidence type="ECO:0000256" key="2">
    <source>
        <dbReference type="ARBA" id="ARBA00022603"/>
    </source>
</evidence>
<dbReference type="RefSeq" id="WP_092154166.1">
    <property type="nucleotide sequence ID" value="NZ_FNBX01000012.1"/>
</dbReference>
<keyword evidence="8" id="KW-1185">Reference proteome</keyword>
<dbReference type="Gene3D" id="3.40.1280.10">
    <property type="match status" value="1"/>
</dbReference>
<evidence type="ECO:0000256" key="4">
    <source>
        <dbReference type="ARBA" id="ARBA00022691"/>
    </source>
</evidence>
<sequence>MLLHGLDVVLVKTRFPENIGMAARACVNMGCPSLRLVDPERWDKDKAAPLATPKGLPLLDSLTVHPAVEEAVAPCALVLGTTARVGGWRRALLSPPQAGRLAAAALARGERVALVFGPEDRGLNNAEITHCQQLVTIPTDPAARSLNLAQAVLLLTYECANAARALRHARADATGTTATLVADNAGPAPDAPPRQDRPDPVPGGRAATAAEQERLMAALKDMLLRLDYLHGDNPDYFLLPWRRLFSRAGLRRHEYDALMGLCRQVRAKLG</sequence>
<protein>
    <submittedName>
        <fullName evidence="7">tRNA/rRNA methyltransferase</fullName>
    </submittedName>
</protein>
<dbReference type="GO" id="GO:0008173">
    <property type="term" value="F:RNA methyltransferase activity"/>
    <property type="evidence" value="ECO:0007669"/>
    <property type="project" value="InterPro"/>
</dbReference>
<keyword evidence="2 7" id="KW-0489">Methyltransferase</keyword>
<keyword evidence="3 7" id="KW-0808">Transferase</keyword>
<evidence type="ECO:0000313" key="7">
    <source>
        <dbReference type="EMBL" id="SDF74902.1"/>
    </source>
</evidence>
<dbReference type="GO" id="GO:0005829">
    <property type="term" value="C:cytosol"/>
    <property type="evidence" value="ECO:0007669"/>
    <property type="project" value="TreeGrafter"/>
</dbReference>
<dbReference type="Proteomes" id="UP000199355">
    <property type="component" value="Unassembled WGS sequence"/>
</dbReference>
<comment type="similarity">
    <text evidence="1">Belongs to the class IV-like SAM-binding methyltransferase superfamily. RNA methyltransferase TrmH family.</text>
</comment>
<dbReference type="InterPro" id="IPR029026">
    <property type="entry name" value="tRNA_m1G_MTases_N"/>
</dbReference>
<evidence type="ECO:0000256" key="1">
    <source>
        <dbReference type="ARBA" id="ARBA00007228"/>
    </source>
</evidence>
<dbReference type="GO" id="GO:0002128">
    <property type="term" value="P:tRNA nucleoside ribose methylation"/>
    <property type="evidence" value="ECO:0007669"/>
    <property type="project" value="TreeGrafter"/>
</dbReference>
<feature type="region of interest" description="Disordered" evidence="5">
    <location>
        <begin position="179"/>
        <end position="208"/>
    </location>
</feature>
<dbReference type="AlphaFoldDB" id="A0A1G7NLR8"/>
<dbReference type="CDD" id="cd18093">
    <property type="entry name" value="SpoU-like_TrmJ"/>
    <property type="match status" value="1"/>
</dbReference>
<keyword evidence="4" id="KW-0949">S-adenosyl-L-methionine</keyword>
<dbReference type="InterPro" id="IPR001537">
    <property type="entry name" value="SpoU_MeTrfase"/>
</dbReference>
<feature type="domain" description="tRNA/rRNA methyltransferase SpoU type" evidence="6">
    <location>
        <begin position="7"/>
        <end position="157"/>
    </location>
</feature>
<dbReference type="InterPro" id="IPR004384">
    <property type="entry name" value="RNA_MeTrfase_TrmJ/LasT"/>
</dbReference>
<gene>
    <name evidence="7" type="ORF">SAMN05192586_1126</name>
</gene>
<dbReference type="EMBL" id="FNBX01000012">
    <property type="protein sequence ID" value="SDF74902.1"/>
    <property type="molecule type" value="Genomic_DNA"/>
</dbReference>
<dbReference type="OrthoDB" id="9806346at2"/>
<dbReference type="SUPFAM" id="SSF75217">
    <property type="entry name" value="alpha/beta knot"/>
    <property type="match status" value="1"/>
</dbReference>
<evidence type="ECO:0000259" key="6">
    <source>
        <dbReference type="Pfam" id="PF00588"/>
    </source>
</evidence>
<organism evidence="7 8">
    <name type="scientific">Desulfovibrio legallii</name>
    <dbReference type="NCBI Taxonomy" id="571438"/>
    <lineage>
        <taxon>Bacteria</taxon>
        <taxon>Pseudomonadati</taxon>
        <taxon>Thermodesulfobacteriota</taxon>
        <taxon>Desulfovibrionia</taxon>
        <taxon>Desulfovibrionales</taxon>
        <taxon>Desulfovibrionaceae</taxon>
        <taxon>Desulfovibrio</taxon>
    </lineage>
</organism>
<dbReference type="InterPro" id="IPR029028">
    <property type="entry name" value="Alpha/beta_knot_MTases"/>
</dbReference>